<evidence type="ECO:0008006" key="5">
    <source>
        <dbReference type="Google" id="ProtNLM"/>
    </source>
</evidence>
<evidence type="ECO:0000256" key="1">
    <source>
        <dbReference type="SAM" id="MobiDB-lite"/>
    </source>
</evidence>
<keyword evidence="4" id="KW-1185">Reference proteome</keyword>
<dbReference type="EMBL" id="JALLAZ020001061">
    <property type="protein sequence ID" value="KAL3781519.1"/>
    <property type="molecule type" value="Genomic_DNA"/>
</dbReference>
<accession>A0ABD3P0N5</accession>
<feature type="transmembrane region" description="Helical" evidence="2">
    <location>
        <begin position="356"/>
        <end position="376"/>
    </location>
</feature>
<evidence type="ECO:0000256" key="2">
    <source>
        <dbReference type="SAM" id="Phobius"/>
    </source>
</evidence>
<dbReference type="Pfam" id="PF03382">
    <property type="entry name" value="DUF285"/>
    <property type="match status" value="1"/>
</dbReference>
<reference evidence="3 4" key="1">
    <citation type="submission" date="2024-10" db="EMBL/GenBank/DDBJ databases">
        <title>Updated reference genomes for cyclostephanoid diatoms.</title>
        <authorList>
            <person name="Roberts W.R."/>
            <person name="Alverson A.J."/>
        </authorList>
    </citation>
    <scope>NUCLEOTIDE SEQUENCE [LARGE SCALE GENOMIC DNA]</scope>
    <source>
        <strain evidence="3 4">AJA276-08</strain>
    </source>
</reference>
<evidence type="ECO:0000313" key="3">
    <source>
        <dbReference type="EMBL" id="KAL3781519.1"/>
    </source>
</evidence>
<keyword evidence="2" id="KW-0812">Transmembrane</keyword>
<dbReference type="AlphaFoldDB" id="A0ABD3P0N5"/>
<dbReference type="NCBIfam" id="TIGR02167">
    <property type="entry name" value="Liste_lipo_26"/>
    <property type="match status" value="3"/>
</dbReference>
<dbReference type="InterPro" id="IPR005046">
    <property type="entry name" value="DUF285"/>
</dbReference>
<gene>
    <name evidence="3" type="ORF">ACHAW5_000735</name>
</gene>
<dbReference type="InterPro" id="IPR011889">
    <property type="entry name" value="Liste_lipo_26"/>
</dbReference>
<keyword evidence="2" id="KW-0472">Membrane</keyword>
<sequence length="393" mass="43868">MPADAPFGVSAISTDERAHPPLMHRVRRHLTGETLDDAVTTVNPCFAGKAELKKAVDEYLAQDCPKNPNCTAGGLYGWPMNSWCVSKVTDMSYLFFKMRTLDENITSWDVSSVTNMERMFYKAIKFNGDVSQWNVSSVTNMARMFSETAFNGDLSRWNVAGVTDMSFMFYGAFVFEGGNLSRWNVSAVTTMQAMFSVAKAFNGDISAWNVSGVTDMTGMFFVTESFNVDISRWDVPNVARMTNMFLRSEAFNDDISGWNISKLTRAGAMFNLATSFNQNLCSWADKFPYGRDSTDIFQASNCTSTSDPVRDRGGPFCASDCPTSSPTTASPTRVRQQGGNDEDYNAVRSLVPSPRFQVLVLGGLCCTYIILSRIWINRQLENSHDRMHLSRRV</sequence>
<comment type="caution">
    <text evidence="3">The sequence shown here is derived from an EMBL/GenBank/DDBJ whole genome shotgun (WGS) entry which is preliminary data.</text>
</comment>
<feature type="compositionally biased region" description="Low complexity" evidence="1">
    <location>
        <begin position="322"/>
        <end position="332"/>
    </location>
</feature>
<evidence type="ECO:0000313" key="4">
    <source>
        <dbReference type="Proteomes" id="UP001530315"/>
    </source>
</evidence>
<proteinExistence type="predicted"/>
<organism evidence="3 4">
    <name type="scientific">Stephanodiscus triporus</name>
    <dbReference type="NCBI Taxonomy" id="2934178"/>
    <lineage>
        <taxon>Eukaryota</taxon>
        <taxon>Sar</taxon>
        <taxon>Stramenopiles</taxon>
        <taxon>Ochrophyta</taxon>
        <taxon>Bacillariophyta</taxon>
        <taxon>Coscinodiscophyceae</taxon>
        <taxon>Thalassiosirophycidae</taxon>
        <taxon>Stephanodiscales</taxon>
        <taxon>Stephanodiscaceae</taxon>
        <taxon>Stephanodiscus</taxon>
    </lineage>
</organism>
<keyword evidence="2" id="KW-1133">Transmembrane helix</keyword>
<dbReference type="Proteomes" id="UP001530315">
    <property type="component" value="Unassembled WGS sequence"/>
</dbReference>
<name>A0ABD3P0N5_9STRA</name>
<protein>
    <recommendedName>
        <fullName evidence="5">Surface protein</fullName>
    </recommendedName>
</protein>
<feature type="region of interest" description="Disordered" evidence="1">
    <location>
        <begin position="315"/>
        <end position="340"/>
    </location>
</feature>